<organism evidence="5 6">
    <name type="scientific">Candidatus Segetimicrobium genomatis</name>
    <dbReference type="NCBI Taxonomy" id="2569760"/>
    <lineage>
        <taxon>Bacteria</taxon>
        <taxon>Bacillati</taxon>
        <taxon>Candidatus Sysuimicrobiota</taxon>
        <taxon>Candidatus Sysuimicrobiia</taxon>
        <taxon>Candidatus Sysuimicrobiales</taxon>
        <taxon>Candidatus Segetimicrobiaceae</taxon>
        <taxon>Candidatus Segetimicrobium</taxon>
    </lineage>
</organism>
<dbReference type="PANTHER" id="PTHR44757:SF2">
    <property type="entry name" value="BIOFILM ARCHITECTURE MAINTENANCE PROTEIN MBAA"/>
    <property type="match status" value="1"/>
</dbReference>
<dbReference type="SUPFAM" id="SSF55073">
    <property type="entry name" value="Nucleotide cyclase"/>
    <property type="match status" value="1"/>
</dbReference>
<dbReference type="InterPro" id="IPR046342">
    <property type="entry name" value="CBS_dom_sf"/>
</dbReference>
<dbReference type="Pfam" id="PF00990">
    <property type="entry name" value="GGDEF"/>
    <property type="match status" value="1"/>
</dbReference>
<dbReference type="SMART" id="SM00267">
    <property type="entry name" value="GGDEF"/>
    <property type="match status" value="1"/>
</dbReference>
<dbReference type="Pfam" id="PF00571">
    <property type="entry name" value="CBS"/>
    <property type="match status" value="2"/>
</dbReference>
<evidence type="ECO:0000256" key="2">
    <source>
        <dbReference type="SAM" id="MobiDB-lite"/>
    </source>
</evidence>
<dbReference type="InterPro" id="IPR000644">
    <property type="entry name" value="CBS_dom"/>
</dbReference>
<proteinExistence type="predicted"/>
<dbReference type="SUPFAM" id="SSF54631">
    <property type="entry name" value="CBS-domain pair"/>
    <property type="match status" value="1"/>
</dbReference>
<feature type="domain" description="CBS" evidence="4">
    <location>
        <begin position="83"/>
        <end position="138"/>
    </location>
</feature>
<sequence>MIAPKGVRGGVTVMRESPKTVADLMIQAPATVRRSATVGEAIDQIRTHGQAGLPVVEGDRLVGFVTPIRLLRQPLYRTVGEVGAADIAAARPDLPIGQAYDLLTQQHADVLPVVEGDRLVGLITLTAVLEARSQERDPLTGLPWATALRNWAMAALERGREVAVLFIDLNNFRIVNKALGHVVGDDIIRSVAHLLASQVDPATDLLCRYAGDEFAVATTRRSEDARALAQRLRDAVSLPVEIHGTEERVTVAIGFAGGRRAERRTAAHIASTVEDLLTLASRGSTLAKESGRGIVHHSRREEDGAGPDDDSGPPPDEARLRLQRATVGRDSQGSTAVVELSLRGRAVRGTASARILGHGAPFLVAEATLQAIAEAVGEGPGYLLDDLTLTPSEQETVAVAVLISAADSERLVGSASASDPQIAVSRAILSALNRRLGKALAAAR</sequence>
<accession>A0A537J935</accession>
<evidence type="ECO:0000313" key="6">
    <source>
        <dbReference type="Proteomes" id="UP000320048"/>
    </source>
</evidence>
<dbReference type="InterPro" id="IPR000160">
    <property type="entry name" value="GGDEF_dom"/>
</dbReference>
<gene>
    <name evidence="5" type="ORF">E6H04_09755</name>
</gene>
<dbReference type="EMBL" id="VBAO01000254">
    <property type="protein sequence ID" value="TMI79862.1"/>
    <property type="molecule type" value="Genomic_DNA"/>
</dbReference>
<dbReference type="InterPro" id="IPR043128">
    <property type="entry name" value="Rev_trsase/Diguanyl_cyclase"/>
</dbReference>
<keyword evidence="1" id="KW-0129">CBS domain</keyword>
<evidence type="ECO:0000259" key="3">
    <source>
        <dbReference type="PROSITE" id="PS50887"/>
    </source>
</evidence>
<feature type="domain" description="CBS" evidence="4">
    <location>
        <begin position="25"/>
        <end position="82"/>
    </location>
</feature>
<comment type="caution">
    <text evidence="5">The sequence shown here is derived from an EMBL/GenBank/DDBJ whole genome shotgun (WGS) entry which is preliminary data.</text>
</comment>
<dbReference type="AlphaFoldDB" id="A0A537J935"/>
<dbReference type="Proteomes" id="UP000320048">
    <property type="component" value="Unassembled WGS sequence"/>
</dbReference>
<dbReference type="Gene3D" id="3.10.580.10">
    <property type="entry name" value="CBS-domain"/>
    <property type="match status" value="1"/>
</dbReference>
<dbReference type="PANTHER" id="PTHR44757">
    <property type="entry name" value="DIGUANYLATE CYCLASE DGCP"/>
    <property type="match status" value="1"/>
</dbReference>
<dbReference type="InterPro" id="IPR052155">
    <property type="entry name" value="Biofilm_reg_signaling"/>
</dbReference>
<evidence type="ECO:0000256" key="1">
    <source>
        <dbReference type="PROSITE-ProRule" id="PRU00703"/>
    </source>
</evidence>
<name>A0A537J935_9BACT</name>
<evidence type="ECO:0000259" key="4">
    <source>
        <dbReference type="PROSITE" id="PS51371"/>
    </source>
</evidence>
<dbReference type="InterPro" id="IPR029787">
    <property type="entry name" value="Nucleotide_cyclase"/>
</dbReference>
<feature type="domain" description="GGDEF" evidence="3">
    <location>
        <begin position="160"/>
        <end position="300"/>
    </location>
</feature>
<protein>
    <submittedName>
        <fullName evidence="5">Diguanylate cyclase</fullName>
    </submittedName>
</protein>
<dbReference type="CDD" id="cd01949">
    <property type="entry name" value="GGDEF"/>
    <property type="match status" value="1"/>
</dbReference>
<reference evidence="5 6" key="1">
    <citation type="journal article" date="2019" name="Nat. Microbiol.">
        <title>Mediterranean grassland soil C-N compound turnover is dependent on rainfall and depth, and is mediated by genomically divergent microorganisms.</title>
        <authorList>
            <person name="Diamond S."/>
            <person name="Andeer P.F."/>
            <person name="Li Z."/>
            <person name="Crits-Christoph A."/>
            <person name="Burstein D."/>
            <person name="Anantharaman K."/>
            <person name="Lane K.R."/>
            <person name="Thomas B.C."/>
            <person name="Pan C."/>
            <person name="Northen T.R."/>
            <person name="Banfield J.F."/>
        </authorList>
    </citation>
    <scope>NUCLEOTIDE SEQUENCE [LARGE SCALE GENOMIC DNA]</scope>
    <source>
        <strain evidence="5">NP_7</strain>
    </source>
</reference>
<dbReference type="NCBIfam" id="TIGR00254">
    <property type="entry name" value="GGDEF"/>
    <property type="match status" value="1"/>
</dbReference>
<dbReference type="PROSITE" id="PS50887">
    <property type="entry name" value="GGDEF"/>
    <property type="match status" value="1"/>
</dbReference>
<dbReference type="Gene3D" id="3.30.70.270">
    <property type="match status" value="1"/>
</dbReference>
<feature type="region of interest" description="Disordered" evidence="2">
    <location>
        <begin position="288"/>
        <end position="318"/>
    </location>
</feature>
<dbReference type="SMART" id="SM00116">
    <property type="entry name" value="CBS"/>
    <property type="match status" value="2"/>
</dbReference>
<evidence type="ECO:0000313" key="5">
    <source>
        <dbReference type="EMBL" id="TMI79862.1"/>
    </source>
</evidence>
<dbReference type="PROSITE" id="PS51371">
    <property type="entry name" value="CBS"/>
    <property type="match status" value="2"/>
</dbReference>